<dbReference type="InterPro" id="IPR036526">
    <property type="entry name" value="C-N_Hydrolase_sf"/>
</dbReference>
<keyword evidence="2" id="KW-1185">Reference proteome</keyword>
<evidence type="ECO:0000313" key="2">
    <source>
        <dbReference type="Proteomes" id="UP001157034"/>
    </source>
</evidence>
<reference evidence="2" key="1">
    <citation type="journal article" date="2019" name="Int. J. Syst. Evol. Microbiol.">
        <title>The Global Catalogue of Microorganisms (GCM) 10K type strain sequencing project: providing services to taxonomists for standard genome sequencing and annotation.</title>
        <authorList>
            <consortium name="The Broad Institute Genomics Platform"/>
            <consortium name="The Broad Institute Genome Sequencing Center for Infectious Disease"/>
            <person name="Wu L."/>
            <person name="Ma J."/>
        </authorList>
    </citation>
    <scope>NUCLEOTIDE SEQUENCE [LARGE SCALE GENOMIC DNA]</scope>
    <source>
        <strain evidence="2">NBRC 108894</strain>
    </source>
</reference>
<evidence type="ECO:0008006" key="3">
    <source>
        <dbReference type="Google" id="ProtNLM"/>
    </source>
</evidence>
<dbReference type="EMBL" id="BSVB01000001">
    <property type="protein sequence ID" value="GMA95314.1"/>
    <property type="molecule type" value="Genomic_DNA"/>
</dbReference>
<evidence type="ECO:0000313" key="1">
    <source>
        <dbReference type="EMBL" id="GMA95314.1"/>
    </source>
</evidence>
<gene>
    <name evidence="1" type="ORF">GCM10025881_21380</name>
</gene>
<sequence>MIGPDGTFVVEPVRGEAIIHATIDLDERDRRSSDLDVTGHYGRSDVFRLEVDDRPRDIVHRRSGSAD</sequence>
<dbReference type="SUPFAM" id="SSF56317">
    <property type="entry name" value="Carbon-nitrogen hydrolase"/>
    <property type="match status" value="1"/>
</dbReference>
<protein>
    <recommendedName>
        <fullName evidence="3">CN hydrolase domain-containing protein</fullName>
    </recommendedName>
</protein>
<comment type="caution">
    <text evidence="1">The sequence shown here is derived from an EMBL/GenBank/DDBJ whole genome shotgun (WGS) entry which is preliminary data.</text>
</comment>
<proteinExistence type="predicted"/>
<organism evidence="1 2">
    <name type="scientific">Pseudolysinimonas kribbensis</name>
    <dbReference type="NCBI Taxonomy" id="433641"/>
    <lineage>
        <taxon>Bacteria</taxon>
        <taxon>Bacillati</taxon>
        <taxon>Actinomycetota</taxon>
        <taxon>Actinomycetes</taxon>
        <taxon>Micrococcales</taxon>
        <taxon>Microbacteriaceae</taxon>
        <taxon>Pseudolysinimonas</taxon>
    </lineage>
</organism>
<name>A0ABQ6K7Q8_9MICO</name>
<dbReference type="RefSeq" id="WP_284254093.1">
    <property type="nucleotide sequence ID" value="NZ_BSVB01000001.1"/>
</dbReference>
<dbReference type="Gene3D" id="3.60.110.10">
    <property type="entry name" value="Carbon-nitrogen hydrolase"/>
    <property type="match status" value="1"/>
</dbReference>
<dbReference type="Proteomes" id="UP001157034">
    <property type="component" value="Unassembled WGS sequence"/>
</dbReference>
<accession>A0ABQ6K7Q8</accession>